<dbReference type="Pfam" id="PF13411">
    <property type="entry name" value="MerR_1"/>
    <property type="match status" value="1"/>
</dbReference>
<evidence type="ECO:0000259" key="5">
    <source>
        <dbReference type="PROSITE" id="PS50937"/>
    </source>
</evidence>
<dbReference type="PRINTS" id="PR00040">
    <property type="entry name" value="HTHMERR"/>
</dbReference>
<dbReference type="InterPro" id="IPR009061">
    <property type="entry name" value="DNA-bd_dom_put_sf"/>
</dbReference>
<gene>
    <name evidence="6" type="primary">soxR_1</name>
    <name evidence="6" type="ORF">GCM10010405_03510</name>
</gene>
<dbReference type="PANTHER" id="PTHR30204">
    <property type="entry name" value="REDOX-CYCLING DRUG-SENSING TRANSCRIPTIONAL ACTIVATOR SOXR"/>
    <property type="match status" value="1"/>
</dbReference>
<dbReference type="InterPro" id="IPR047057">
    <property type="entry name" value="MerR_fam"/>
</dbReference>
<dbReference type="EMBL" id="BAAASZ010000003">
    <property type="protein sequence ID" value="GAA2424377.1"/>
    <property type="molecule type" value="Genomic_DNA"/>
</dbReference>
<dbReference type="Proteomes" id="UP001501638">
    <property type="component" value="Unassembled WGS sequence"/>
</dbReference>
<dbReference type="Gene3D" id="1.10.1660.10">
    <property type="match status" value="1"/>
</dbReference>
<proteinExistence type="predicted"/>
<keyword evidence="7" id="KW-1185">Reference proteome</keyword>
<sequence>MLGVMTDRDGRLSIGELAARSGVAPSALRYYEELGLIHSERTSGNQRRYPRTALRRVAFVRAAQRVGLSLEEVRVALDRLPADRAPNATEWNTVARTWQRRIDDRIAELERLKERLTGCIGCGCLSLRKCGLYNPHDVAGTRGSGARYLMEETEPEPEPVEAGRCR</sequence>
<evidence type="ECO:0000256" key="4">
    <source>
        <dbReference type="ARBA" id="ARBA00023125"/>
    </source>
</evidence>
<accession>A0ABP5WDE7</accession>
<keyword evidence="3" id="KW-0411">Iron-sulfur</keyword>
<feature type="domain" description="HTH merR-type" evidence="5">
    <location>
        <begin position="11"/>
        <end position="79"/>
    </location>
</feature>
<keyword evidence="1" id="KW-0479">Metal-binding</keyword>
<dbReference type="PROSITE" id="PS00552">
    <property type="entry name" value="HTH_MERR_1"/>
    <property type="match status" value="1"/>
</dbReference>
<evidence type="ECO:0000313" key="7">
    <source>
        <dbReference type="Proteomes" id="UP001501638"/>
    </source>
</evidence>
<organism evidence="6 7">
    <name type="scientific">Streptomyces macrosporus</name>
    <dbReference type="NCBI Taxonomy" id="44032"/>
    <lineage>
        <taxon>Bacteria</taxon>
        <taxon>Bacillati</taxon>
        <taxon>Actinomycetota</taxon>
        <taxon>Actinomycetes</taxon>
        <taxon>Kitasatosporales</taxon>
        <taxon>Streptomycetaceae</taxon>
        <taxon>Streptomyces</taxon>
    </lineage>
</organism>
<evidence type="ECO:0000256" key="2">
    <source>
        <dbReference type="ARBA" id="ARBA00023004"/>
    </source>
</evidence>
<dbReference type="PROSITE" id="PS50937">
    <property type="entry name" value="HTH_MERR_2"/>
    <property type="match status" value="1"/>
</dbReference>
<dbReference type="NCBIfam" id="TIGR01950">
    <property type="entry name" value="SoxR"/>
    <property type="match status" value="1"/>
</dbReference>
<dbReference type="SMART" id="SM00422">
    <property type="entry name" value="HTH_MERR"/>
    <property type="match status" value="1"/>
</dbReference>
<evidence type="ECO:0000313" key="6">
    <source>
        <dbReference type="EMBL" id="GAA2424377.1"/>
    </source>
</evidence>
<protein>
    <submittedName>
        <fullName evidence="6">Redox-sensitive transcriptional activator SoxR</fullName>
    </submittedName>
</protein>
<reference evidence="7" key="1">
    <citation type="journal article" date="2019" name="Int. J. Syst. Evol. Microbiol.">
        <title>The Global Catalogue of Microorganisms (GCM) 10K type strain sequencing project: providing services to taxonomists for standard genome sequencing and annotation.</title>
        <authorList>
            <consortium name="The Broad Institute Genomics Platform"/>
            <consortium name="The Broad Institute Genome Sequencing Center for Infectious Disease"/>
            <person name="Wu L."/>
            <person name="Ma J."/>
        </authorList>
    </citation>
    <scope>NUCLEOTIDE SEQUENCE [LARGE SCALE GENOMIC DNA]</scope>
    <source>
        <strain evidence="7">JCM 6305</strain>
    </source>
</reference>
<evidence type="ECO:0000256" key="1">
    <source>
        <dbReference type="ARBA" id="ARBA00022714"/>
    </source>
</evidence>
<comment type="caution">
    <text evidence="6">The sequence shown here is derived from an EMBL/GenBank/DDBJ whole genome shotgun (WGS) entry which is preliminary data.</text>
</comment>
<dbReference type="SUPFAM" id="SSF46955">
    <property type="entry name" value="Putative DNA-binding domain"/>
    <property type="match status" value="1"/>
</dbReference>
<evidence type="ECO:0000256" key="3">
    <source>
        <dbReference type="ARBA" id="ARBA00023014"/>
    </source>
</evidence>
<dbReference type="InterPro" id="IPR010211">
    <property type="entry name" value="Redox-sen_tscrpt-act_SoxR"/>
</dbReference>
<name>A0ABP5WDE7_9ACTN</name>
<keyword evidence="1" id="KW-0001">2Fe-2S</keyword>
<keyword evidence="4" id="KW-0238">DNA-binding</keyword>
<dbReference type="InterPro" id="IPR000551">
    <property type="entry name" value="MerR-type_HTH_dom"/>
</dbReference>
<dbReference type="PANTHER" id="PTHR30204:SF0">
    <property type="entry name" value="REDOX-SENSITIVE TRANSCRIPTIONAL ACTIVATOR SOXR"/>
    <property type="match status" value="1"/>
</dbReference>
<dbReference type="CDD" id="cd01110">
    <property type="entry name" value="HTH_SoxR"/>
    <property type="match status" value="1"/>
</dbReference>
<keyword evidence="2" id="KW-0408">Iron</keyword>